<gene>
    <name evidence="2" type="ORF">GM676_30830</name>
</gene>
<organism evidence="2 3">
    <name type="scientific">Duganella radicis</name>
    <dbReference type="NCBI Taxonomy" id="551988"/>
    <lineage>
        <taxon>Bacteria</taxon>
        <taxon>Pseudomonadati</taxon>
        <taxon>Pseudomonadota</taxon>
        <taxon>Betaproteobacteria</taxon>
        <taxon>Burkholderiales</taxon>
        <taxon>Oxalobacteraceae</taxon>
        <taxon>Telluria group</taxon>
        <taxon>Duganella</taxon>
    </lineage>
</organism>
<evidence type="ECO:0000256" key="1">
    <source>
        <dbReference type="SAM" id="MobiDB-lite"/>
    </source>
</evidence>
<comment type="caution">
    <text evidence="2">The sequence shown here is derived from an EMBL/GenBank/DDBJ whole genome shotgun (WGS) entry which is preliminary data.</text>
</comment>
<dbReference type="Proteomes" id="UP000475582">
    <property type="component" value="Unassembled WGS sequence"/>
</dbReference>
<feature type="compositionally biased region" description="Low complexity" evidence="1">
    <location>
        <begin position="82"/>
        <end position="102"/>
    </location>
</feature>
<dbReference type="EMBL" id="WNKY01000085">
    <property type="protein sequence ID" value="MTV41948.1"/>
    <property type="molecule type" value="Genomic_DNA"/>
</dbReference>
<name>A0A6L6PSA8_9BURK</name>
<keyword evidence="3" id="KW-1185">Reference proteome</keyword>
<protein>
    <submittedName>
        <fullName evidence="2">Uncharacterized protein</fullName>
    </submittedName>
</protein>
<dbReference type="AlphaFoldDB" id="A0A6L6PSA8"/>
<sequence>MPAEPSAADYTESPYYLQAVAALARRQAVTAHQDIYCDSGMKLVAKGTALGEEQFQRLARHKLAEPLDNMLISERAIDAASLSRPARSSTTTPSTPAWPTAAVTRWPSSTTWRR</sequence>
<feature type="region of interest" description="Disordered" evidence="1">
    <location>
        <begin position="82"/>
        <end position="114"/>
    </location>
</feature>
<accession>A0A6L6PSA8</accession>
<dbReference type="RefSeq" id="WP_155468384.1">
    <property type="nucleotide sequence ID" value="NZ_WNKY01000085.1"/>
</dbReference>
<proteinExistence type="predicted"/>
<dbReference type="OrthoDB" id="9780948at2"/>
<reference evidence="2 3" key="1">
    <citation type="submission" date="2019-11" db="EMBL/GenBank/DDBJ databases">
        <title>Type strains purchased from KCTC, JCM and DSMZ.</title>
        <authorList>
            <person name="Lu H."/>
        </authorList>
    </citation>
    <scope>NUCLEOTIDE SEQUENCE [LARGE SCALE GENOMIC DNA]</scope>
    <source>
        <strain evidence="2 3">KCTC 22382</strain>
    </source>
</reference>
<evidence type="ECO:0000313" key="3">
    <source>
        <dbReference type="Proteomes" id="UP000475582"/>
    </source>
</evidence>
<evidence type="ECO:0000313" key="2">
    <source>
        <dbReference type="EMBL" id="MTV41948.1"/>
    </source>
</evidence>